<keyword evidence="2" id="KW-0238">DNA-binding</keyword>
<protein>
    <submittedName>
        <fullName evidence="5">Winged helix-turn-helix transcriptional regulator</fullName>
    </submittedName>
</protein>
<dbReference type="Proteomes" id="UP001212498">
    <property type="component" value="Unassembled WGS sequence"/>
</dbReference>
<name>A0ABT4T6B6_9ACTN</name>
<gene>
    <name evidence="5" type="ORF">OUY24_30930</name>
</gene>
<dbReference type="SUPFAM" id="SSF55718">
    <property type="entry name" value="SCP-like"/>
    <property type="match status" value="1"/>
</dbReference>
<dbReference type="InterPro" id="IPR036388">
    <property type="entry name" value="WH-like_DNA-bd_sf"/>
</dbReference>
<reference evidence="5 6" key="1">
    <citation type="submission" date="2022-11" db="EMBL/GenBank/DDBJ databases">
        <title>Nonomuraea corallina sp. nov., a new species of the genus Nonomuraea isolated from sea side sediment in Thai sea.</title>
        <authorList>
            <person name="Ngamcharungchit C."/>
            <person name="Matsumoto A."/>
            <person name="Suriyachadkun C."/>
            <person name="Panbangred W."/>
            <person name="Inahashi Y."/>
            <person name="Intra B."/>
        </authorList>
    </citation>
    <scope>NUCLEOTIDE SEQUENCE [LARGE SCALE GENOMIC DNA]</scope>
    <source>
        <strain evidence="5 6">DSM 43553</strain>
    </source>
</reference>
<dbReference type="Pfam" id="PF02036">
    <property type="entry name" value="SCP2"/>
    <property type="match status" value="1"/>
</dbReference>
<dbReference type="PANTHER" id="PTHR33204">
    <property type="entry name" value="TRANSCRIPTIONAL REGULATOR, MARR FAMILY"/>
    <property type="match status" value="1"/>
</dbReference>
<dbReference type="Gene3D" id="1.10.10.10">
    <property type="entry name" value="Winged helix-like DNA-binding domain superfamily/Winged helix DNA-binding domain"/>
    <property type="match status" value="1"/>
</dbReference>
<dbReference type="PANTHER" id="PTHR33204:SF18">
    <property type="entry name" value="TRANSCRIPTIONAL REGULATORY PROTEIN"/>
    <property type="match status" value="1"/>
</dbReference>
<feature type="domain" description="HTH hxlR-type" evidence="4">
    <location>
        <begin position="19"/>
        <end position="116"/>
    </location>
</feature>
<dbReference type="RefSeq" id="WP_271278823.1">
    <property type="nucleotide sequence ID" value="NZ_BAABFD010000005.1"/>
</dbReference>
<dbReference type="InterPro" id="IPR036527">
    <property type="entry name" value="SCP2_sterol-bd_dom_sf"/>
</dbReference>
<keyword evidence="3" id="KW-0804">Transcription</keyword>
<evidence type="ECO:0000313" key="6">
    <source>
        <dbReference type="Proteomes" id="UP001212498"/>
    </source>
</evidence>
<evidence type="ECO:0000256" key="2">
    <source>
        <dbReference type="ARBA" id="ARBA00023125"/>
    </source>
</evidence>
<keyword evidence="1" id="KW-0805">Transcription regulation</keyword>
<proteinExistence type="predicted"/>
<dbReference type="InterPro" id="IPR002577">
    <property type="entry name" value="HTH_HxlR"/>
</dbReference>
<dbReference type="InterPro" id="IPR003033">
    <property type="entry name" value="SCP2_sterol-bd_dom"/>
</dbReference>
<dbReference type="PROSITE" id="PS51118">
    <property type="entry name" value="HTH_HXLR"/>
    <property type="match status" value="1"/>
</dbReference>
<accession>A0ABT4T6B6</accession>
<sequence length="231" mass="25869">MVNESVARAGERRRYGQYCGLAACLDVIGERWTLLIIRELLVGPQRYNELLHNLPGIGTNLLAERLRWLTRQGVVRQHPRLSGRGHTYELTAFGEELREPVLGLARWGLNVPHSFSAEDEVRPQWGVLAVEALIRKDQIPDVDESYEFLVDDQVFHIAVRGRQISVVQQGAEDAVLRVSTDAKTFVDIGSGRLSPFEAVVTRRLSLEGDQEALTRCSRLLGLLPGPRPTAI</sequence>
<organism evidence="5 6">
    <name type="scientific">Nonomuraea ferruginea</name>
    <dbReference type="NCBI Taxonomy" id="46174"/>
    <lineage>
        <taxon>Bacteria</taxon>
        <taxon>Bacillati</taxon>
        <taxon>Actinomycetota</taxon>
        <taxon>Actinomycetes</taxon>
        <taxon>Streptosporangiales</taxon>
        <taxon>Streptosporangiaceae</taxon>
        <taxon>Nonomuraea</taxon>
    </lineage>
</organism>
<keyword evidence="6" id="KW-1185">Reference proteome</keyword>
<evidence type="ECO:0000259" key="4">
    <source>
        <dbReference type="PROSITE" id="PS51118"/>
    </source>
</evidence>
<dbReference type="EMBL" id="JAPNUD010000120">
    <property type="protein sequence ID" value="MDA0645062.1"/>
    <property type="molecule type" value="Genomic_DNA"/>
</dbReference>
<dbReference type="Pfam" id="PF01638">
    <property type="entry name" value="HxlR"/>
    <property type="match status" value="1"/>
</dbReference>
<dbReference type="Gene3D" id="3.30.1050.10">
    <property type="entry name" value="SCP2 sterol-binding domain"/>
    <property type="match status" value="1"/>
</dbReference>
<dbReference type="SUPFAM" id="SSF46785">
    <property type="entry name" value="Winged helix' DNA-binding domain"/>
    <property type="match status" value="1"/>
</dbReference>
<evidence type="ECO:0000313" key="5">
    <source>
        <dbReference type="EMBL" id="MDA0645062.1"/>
    </source>
</evidence>
<dbReference type="InterPro" id="IPR036390">
    <property type="entry name" value="WH_DNA-bd_sf"/>
</dbReference>
<comment type="caution">
    <text evidence="5">The sequence shown here is derived from an EMBL/GenBank/DDBJ whole genome shotgun (WGS) entry which is preliminary data.</text>
</comment>
<evidence type="ECO:0000256" key="3">
    <source>
        <dbReference type="ARBA" id="ARBA00023163"/>
    </source>
</evidence>
<evidence type="ECO:0000256" key="1">
    <source>
        <dbReference type="ARBA" id="ARBA00023015"/>
    </source>
</evidence>